<dbReference type="PANTHER" id="PTHR42847">
    <property type="entry name" value="ALKANESULFONATE MONOOXYGENASE"/>
    <property type="match status" value="1"/>
</dbReference>
<evidence type="ECO:0000256" key="2">
    <source>
        <dbReference type="ARBA" id="ARBA00022643"/>
    </source>
</evidence>
<keyword evidence="4" id="KW-0503">Monooxygenase</keyword>
<dbReference type="AlphaFoldDB" id="A0A972NHE3"/>
<evidence type="ECO:0000313" key="6">
    <source>
        <dbReference type="EMBL" id="NPT53056.1"/>
    </source>
</evidence>
<accession>A0A972NHE3</accession>
<evidence type="ECO:0000256" key="4">
    <source>
        <dbReference type="ARBA" id="ARBA00023033"/>
    </source>
</evidence>
<dbReference type="CDD" id="cd01094">
    <property type="entry name" value="Alkanesulfonate_monoxygenase"/>
    <property type="match status" value="1"/>
</dbReference>
<dbReference type="Pfam" id="PF00296">
    <property type="entry name" value="Bac_luciferase"/>
    <property type="match status" value="1"/>
</dbReference>
<feature type="domain" description="Luciferase-like" evidence="5">
    <location>
        <begin position="61"/>
        <end position="356"/>
    </location>
</feature>
<dbReference type="RefSeq" id="WP_172159378.1">
    <property type="nucleotide sequence ID" value="NZ_WOEZ01000001.1"/>
</dbReference>
<dbReference type="EMBL" id="WOEZ01000001">
    <property type="protein sequence ID" value="NPT53056.1"/>
    <property type="molecule type" value="Genomic_DNA"/>
</dbReference>
<gene>
    <name evidence="6" type="ORF">GNZ13_00090</name>
</gene>
<keyword evidence="7" id="KW-1185">Reference proteome</keyword>
<dbReference type="PANTHER" id="PTHR42847:SF4">
    <property type="entry name" value="ALKANESULFONATE MONOOXYGENASE-RELATED"/>
    <property type="match status" value="1"/>
</dbReference>
<dbReference type="GO" id="GO:0004497">
    <property type="term" value="F:monooxygenase activity"/>
    <property type="evidence" value="ECO:0007669"/>
    <property type="project" value="UniProtKB-KW"/>
</dbReference>
<dbReference type="Proteomes" id="UP000655523">
    <property type="component" value="Unassembled WGS sequence"/>
</dbReference>
<dbReference type="InterPro" id="IPR011251">
    <property type="entry name" value="Luciferase-like_dom"/>
</dbReference>
<dbReference type="InterPro" id="IPR036661">
    <property type="entry name" value="Luciferase-like_sf"/>
</dbReference>
<organism evidence="6 7">
    <name type="scientific">Paraburkholderia elongata</name>
    <dbReference type="NCBI Taxonomy" id="2675747"/>
    <lineage>
        <taxon>Bacteria</taxon>
        <taxon>Pseudomonadati</taxon>
        <taxon>Pseudomonadota</taxon>
        <taxon>Betaproteobacteria</taxon>
        <taxon>Burkholderiales</taxon>
        <taxon>Burkholderiaceae</taxon>
        <taxon>Paraburkholderia</taxon>
    </lineage>
</organism>
<sequence>MAEKFKQVEIIRGPFDPGGQPETRTGHPLELGFFAWNIKGGMTASKAVLSNPERLQNFWEWPNSMRLVQLAEEIGFDYQVPFGRWIGQGGETDYNGAALDFLASAAATAPVTKTLGLFSTAHITFRFHPLHIAKFGATIDHISNGRWGLNVVTGYSESEMRAFGFDKLIGHDEAYEMADEFVCLMKHLWSEEERFDFHGKYYQAYGAFLAPKPTRKPRPILMTAGGSGAGLDFGVRNCDWIFTLAENTEGFRSKVNLIHDKAAKYGRDVRVATMCWVLPAATNAMAKEKYDWIASQIDMGAVQNFLKSMQPTSVHDTAVKPEMLQRIALGITAPQIVGSYESCAEQLRDLNQAGIESTLLCFFDPQEGLHQMQDYIMPILRKMGLRKS</sequence>
<keyword evidence="1" id="KW-0285">Flavoprotein</keyword>
<evidence type="ECO:0000256" key="3">
    <source>
        <dbReference type="ARBA" id="ARBA00023002"/>
    </source>
</evidence>
<proteinExistence type="predicted"/>
<comment type="caution">
    <text evidence="6">The sequence shown here is derived from an EMBL/GenBank/DDBJ whole genome shotgun (WGS) entry which is preliminary data.</text>
</comment>
<name>A0A972NHE3_9BURK</name>
<protein>
    <submittedName>
        <fullName evidence="6">LLM class flavin-dependent oxidoreductase</fullName>
    </submittedName>
</protein>
<dbReference type="SUPFAM" id="SSF51679">
    <property type="entry name" value="Bacterial luciferase-like"/>
    <property type="match status" value="1"/>
</dbReference>
<keyword evidence="2" id="KW-0288">FMN</keyword>
<dbReference type="Gene3D" id="3.20.20.30">
    <property type="entry name" value="Luciferase-like domain"/>
    <property type="match status" value="1"/>
</dbReference>
<dbReference type="GO" id="GO:0016705">
    <property type="term" value="F:oxidoreductase activity, acting on paired donors, with incorporation or reduction of molecular oxygen"/>
    <property type="evidence" value="ECO:0007669"/>
    <property type="project" value="InterPro"/>
</dbReference>
<dbReference type="InterPro" id="IPR050172">
    <property type="entry name" value="SsuD_RutA_monooxygenase"/>
</dbReference>
<evidence type="ECO:0000313" key="7">
    <source>
        <dbReference type="Proteomes" id="UP000655523"/>
    </source>
</evidence>
<evidence type="ECO:0000259" key="5">
    <source>
        <dbReference type="Pfam" id="PF00296"/>
    </source>
</evidence>
<keyword evidence="3" id="KW-0560">Oxidoreductase</keyword>
<evidence type="ECO:0000256" key="1">
    <source>
        <dbReference type="ARBA" id="ARBA00022630"/>
    </source>
</evidence>
<reference evidence="6 7" key="1">
    <citation type="submission" date="2019-11" db="EMBL/GenBank/DDBJ databases">
        <title>Metabolism of dissolved organic matter in forest soils.</title>
        <authorList>
            <person name="Cyle K.T."/>
            <person name="Wilhelm R.C."/>
            <person name="Martinez C.E."/>
        </authorList>
    </citation>
    <scope>NUCLEOTIDE SEQUENCE [LARGE SCALE GENOMIC DNA]</scope>
    <source>
        <strain evidence="6 7">5N</strain>
    </source>
</reference>